<dbReference type="EMBL" id="CADCVR010000006">
    <property type="protein sequence ID" value="CAA9473954.1"/>
    <property type="molecule type" value="Genomic_DNA"/>
</dbReference>
<organism evidence="2">
    <name type="scientific">uncultured Solirubrobacteraceae bacterium</name>
    <dbReference type="NCBI Taxonomy" id="1162706"/>
    <lineage>
        <taxon>Bacteria</taxon>
        <taxon>Bacillati</taxon>
        <taxon>Actinomycetota</taxon>
        <taxon>Thermoleophilia</taxon>
        <taxon>Solirubrobacterales</taxon>
        <taxon>Solirubrobacteraceae</taxon>
        <taxon>environmental samples</taxon>
    </lineage>
</organism>
<evidence type="ECO:0000313" key="2">
    <source>
        <dbReference type="EMBL" id="CAA9473954.1"/>
    </source>
</evidence>
<proteinExistence type="predicted"/>
<evidence type="ECO:0000256" key="1">
    <source>
        <dbReference type="SAM" id="MobiDB-lite"/>
    </source>
</evidence>
<gene>
    <name evidence="2" type="ORF">AVDCRST_MAG53-75</name>
</gene>
<dbReference type="AlphaFoldDB" id="A0A6J4RL62"/>
<sequence length="62" mass="7004">MSWAESGQTRMGGPPWQDAQRSPANIRNMWDEIYGWFDAFPKPPTDLDHTESQPGSTGRPGR</sequence>
<reference evidence="2" key="1">
    <citation type="submission" date="2020-02" db="EMBL/GenBank/DDBJ databases">
        <authorList>
            <person name="Meier V. D."/>
        </authorList>
    </citation>
    <scope>NUCLEOTIDE SEQUENCE</scope>
    <source>
        <strain evidence="2">AVDCRST_MAG53</strain>
    </source>
</reference>
<feature type="region of interest" description="Disordered" evidence="1">
    <location>
        <begin position="1"/>
        <end position="24"/>
    </location>
</feature>
<name>A0A6J4RL62_9ACTN</name>
<feature type="region of interest" description="Disordered" evidence="1">
    <location>
        <begin position="40"/>
        <end position="62"/>
    </location>
</feature>
<protein>
    <submittedName>
        <fullName evidence="2">Uncharacterized protein</fullName>
    </submittedName>
</protein>
<accession>A0A6J4RL62</accession>